<dbReference type="Proteomes" id="UP001630127">
    <property type="component" value="Unassembled WGS sequence"/>
</dbReference>
<dbReference type="InterPro" id="IPR004146">
    <property type="entry name" value="DC1"/>
</dbReference>
<proteinExistence type="predicted"/>
<gene>
    <name evidence="4" type="ORF">ACH5RR_035374</name>
</gene>
<organism evidence="4 5">
    <name type="scientific">Cinchona calisaya</name>
    <dbReference type="NCBI Taxonomy" id="153742"/>
    <lineage>
        <taxon>Eukaryota</taxon>
        <taxon>Viridiplantae</taxon>
        <taxon>Streptophyta</taxon>
        <taxon>Embryophyta</taxon>
        <taxon>Tracheophyta</taxon>
        <taxon>Spermatophyta</taxon>
        <taxon>Magnoliopsida</taxon>
        <taxon>eudicotyledons</taxon>
        <taxon>Gunneridae</taxon>
        <taxon>Pentapetalae</taxon>
        <taxon>asterids</taxon>
        <taxon>lamiids</taxon>
        <taxon>Gentianales</taxon>
        <taxon>Rubiaceae</taxon>
        <taxon>Cinchonoideae</taxon>
        <taxon>Cinchoneae</taxon>
        <taxon>Cinchona</taxon>
    </lineage>
</organism>
<sequence>MSKNYPFISKPETTLHNTRSSSSSSSSMQLMMKDGSPPYLASASAPPVEFPTSPQPAAGGEDVTLIHYRHPKHPLAQKTLPELFVCGGCKEYGAGKRFTCQECDFQLHDFCALSPPSLRDHPLHAQHELVFHSRPKQAGISWAKCDICGKSSKGFTFRCRACSFQMHPCCAMLSSQITFPEVHAHPLKLLPPAPAVNYVNGQLDDPAAVVCGECKKKRSGGRVYRCTVCSSDNYYHLHAVCAKSMINGLRANGITPPDQKPNNNPMFGIAVHLASRVVIEFIGGLIEGFGEGVGQVLVQSIGGGRGRSRRLRRSSSTSTTTEAEAEAEAKSSSATRSSLF</sequence>
<evidence type="ECO:0000259" key="3">
    <source>
        <dbReference type="Pfam" id="PF03107"/>
    </source>
</evidence>
<accession>A0ABD2YJ03</accession>
<keyword evidence="5" id="KW-1185">Reference proteome</keyword>
<dbReference type="InterPro" id="IPR046349">
    <property type="entry name" value="C1-like_sf"/>
</dbReference>
<dbReference type="Pfam" id="PF03107">
    <property type="entry name" value="C1_2"/>
    <property type="match status" value="2"/>
</dbReference>
<feature type="region of interest" description="Disordered" evidence="2">
    <location>
        <begin position="1"/>
        <end position="60"/>
    </location>
</feature>
<feature type="region of interest" description="Disordered" evidence="2">
    <location>
        <begin position="304"/>
        <end position="340"/>
    </location>
</feature>
<dbReference type="EMBL" id="JBJUIK010000014">
    <property type="protein sequence ID" value="KAL3505533.1"/>
    <property type="molecule type" value="Genomic_DNA"/>
</dbReference>
<feature type="compositionally biased region" description="Low complexity" evidence="2">
    <location>
        <begin position="330"/>
        <end position="340"/>
    </location>
</feature>
<evidence type="ECO:0000313" key="5">
    <source>
        <dbReference type="Proteomes" id="UP001630127"/>
    </source>
</evidence>
<evidence type="ECO:0000313" key="4">
    <source>
        <dbReference type="EMBL" id="KAL3505533.1"/>
    </source>
</evidence>
<reference evidence="4 5" key="1">
    <citation type="submission" date="2024-11" db="EMBL/GenBank/DDBJ databases">
        <title>A near-complete genome assembly of Cinchona calisaya.</title>
        <authorList>
            <person name="Lian D.C."/>
            <person name="Zhao X.W."/>
            <person name="Wei L."/>
        </authorList>
    </citation>
    <scope>NUCLEOTIDE SEQUENCE [LARGE SCALE GENOMIC DNA]</scope>
    <source>
        <tissue evidence="4">Nenye</tissue>
    </source>
</reference>
<feature type="domain" description="DC1" evidence="3">
    <location>
        <begin position="122"/>
        <end position="171"/>
    </location>
</feature>
<feature type="compositionally biased region" description="Low complexity" evidence="2">
    <location>
        <begin position="36"/>
        <end position="47"/>
    </location>
</feature>
<evidence type="ECO:0000256" key="1">
    <source>
        <dbReference type="ARBA" id="ARBA00022737"/>
    </source>
</evidence>
<evidence type="ECO:0000256" key="2">
    <source>
        <dbReference type="SAM" id="MobiDB-lite"/>
    </source>
</evidence>
<dbReference type="SUPFAM" id="SSF57889">
    <property type="entry name" value="Cysteine-rich domain"/>
    <property type="match status" value="2"/>
</dbReference>
<dbReference type="AlphaFoldDB" id="A0ABD2YJ03"/>
<protein>
    <recommendedName>
        <fullName evidence="3">DC1 domain-containing protein</fullName>
    </recommendedName>
</protein>
<feature type="domain" description="DC1" evidence="3">
    <location>
        <begin position="69"/>
        <end position="112"/>
    </location>
</feature>
<name>A0ABD2YJ03_9GENT</name>
<keyword evidence="1" id="KW-0677">Repeat</keyword>
<dbReference type="PANTHER" id="PTHR47841">
    <property type="entry name" value="DIACYLGLYCEROL KINASE THETA-LIKE-RELATED"/>
    <property type="match status" value="1"/>
</dbReference>
<dbReference type="PANTHER" id="PTHR47841:SF3">
    <property type="entry name" value="OS09G0492800 PROTEIN"/>
    <property type="match status" value="1"/>
</dbReference>
<comment type="caution">
    <text evidence="4">The sequence shown here is derived from an EMBL/GenBank/DDBJ whole genome shotgun (WGS) entry which is preliminary data.</text>
</comment>